<name>A0ACC6T2R2_9HYPH</name>
<accession>A0ACC6T2R2</accession>
<organism evidence="1 2">
    <name type="scientific">Mesorhizobium australicum</name>
    <dbReference type="NCBI Taxonomy" id="536018"/>
    <lineage>
        <taxon>Bacteria</taxon>
        <taxon>Pseudomonadati</taxon>
        <taxon>Pseudomonadota</taxon>
        <taxon>Alphaproteobacteria</taxon>
        <taxon>Hyphomicrobiales</taxon>
        <taxon>Phyllobacteriaceae</taxon>
        <taxon>Mesorhizobium</taxon>
    </lineage>
</organism>
<protein>
    <submittedName>
        <fullName evidence="1">DUF927 domain-containing protein</fullName>
    </submittedName>
</protein>
<proteinExistence type="predicted"/>
<sequence length="536" mass="59385">MSPTSKIRRYRDEDGREWVQITFKRYDQEEESILLPRQRAMNPNELKNALLDRGATQDEANLDFARSDAELPPNVGVLASRTGWHRRSFLVSANRCIGNDDVLLNPALTVGSVLDIPSIAGTLEGWHRHVAKPALRSDYTAFAILHALAAPLFQFSRSRLREGALFHLWASGSTGKTTALKVGASVVGSQKHLPDWDASPRGLQELAATRNGLQLVLDDTEKIEDRARWKVLGSVVHQLTGGKGKTYSQAVRDRLPNVKFDGWSLSTGPISIEAEFSLGRKVRTDGDRARTIDIRVPGKAEGGIWSAAGYSGKKVRAKASECLSNSAEKYHGTALVEWVTYLVENQDTLETLVTRLIDKFVDHVSREQGGVQRRIAQKFGLLLAAARLAIKAGILPWTQRECDRLLLRIYRLAQEGAEDHETTEQDPAAAIWQVAKDEGVFPRFKKGDDIEIAKTCPGFIAGASDKRRLHMSTDALAELFPNTLARTLDELRSLKITLKGDGGKRTRQIRVCVAGRQKKVRFLVFNLKALKSAAGL</sequence>
<evidence type="ECO:0000313" key="2">
    <source>
        <dbReference type="Proteomes" id="UP001480082"/>
    </source>
</evidence>
<evidence type="ECO:0000313" key="1">
    <source>
        <dbReference type="EMBL" id="MER9286218.1"/>
    </source>
</evidence>
<gene>
    <name evidence="1" type="ORF">NKI81_20010</name>
</gene>
<reference evidence="1 2" key="1">
    <citation type="journal article" date="2024" name="Proc. Natl. Acad. Sci. U.S.A.">
        <title>The evolutionary genomics of adaptation to stress in wild rhizobium bacteria.</title>
        <authorList>
            <person name="Kehlet-Delgado H."/>
            <person name="Montoya A.P."/>
            <person name="Jensen K.T."/>
            <person name="Wendlandt C.E."/>
            <person name="Dexheimer C."/>
            <person name="Roberts M."/>
            <person name="Torres Martinez L."/>
            <person name="Friesen M.L."/>
            <person name="Griffitts J.S."/>
            <person name="Porter S.S."/>
        </authorList>
    </citation>
    <scope>NUCLEOTIDE SEQUENCE [LARGE SCALE GENOMIC DNA]</scope>
    <source>
        <strain evidence="1 2">M0468</strain>
    </source>
</reference>
<comment type="caution">
    <text evidence="1">The sequence shown here is derived from an EMBL/GenBank/DDBJ whole genome shotgun (WGS) entry which is preliminary data.</text>
</comment>
<keyword evidence="2" id="KW-1185">Reference proteome</keyword>
<dbReference type="EMBL" id="JAMYRI010000012">
    <property type="protein sequence ID" value="MER9286218.1"/>
    <property type="molecule type" value="Genomic_DNA"/>
</dbReference>
<dbReference type="Proteomes" id="UP001480082">
    <property type="component" value="Unassembled WGS sequence"/>
</dbReference>